<dbReference type="InterPro" id="IPR043135">
    <property type="entry name" value="Fur_C"/>
</dbReference>
<dbReference type="OrthoDB" id="8659436at2"/>
<evidence type="ECO:0000256" key="1">
    <source>
        <dbReference type="ARBA" id="ARBA00007957"/>
    </source>
</evidence>
<dbReference type="AlphaFoldDB" id="A0A7C8LMM7"/>
<evidence type="ECO:0000256" key="5">
    <source>
        <dbReference type="ARBA" id="ARBA00023015"/>
    </source>
</evidence>
<dbReference type="InterPro" id="IPR036388">
    <property type="entry name" value="WH-like_DNA-bd_sf"/>
</dbReference>
<keyword evidence="6" id="KW-0238">DNA-binding</keyword>
<sequence>MKKEIILFIGGAYMRMKGIDFKELLKQKGCKLTTQRRAVLDILNEHSGEHLSTEEIYEYVRKTCPEIGLATVYRTVQLFEEIKIVDKLNFDDGCSRYELISNEEDHHHHHLICENCGKVIEVEEDLLDGLEEQIEKNYIFKITNHKVKFYGICSRCMKPSE</sequence>
<dbReference type="InterPro" id="IPR002481">
    <property type="entry name" value="FUR"/>
</dbReference>
<comment type="cofactor">
    <cofactor evidence="8">
        <name>Zn(2+)</name>
        <dbReference type="ChEBI" id="CHEBI:29105"/>
    </cofactor>
    <text evidence="8">Binds 1 zinc ion per subunit.</text>
</comment>
<dbReference type="InterPro" id="IPR036390">
    <property type="entry name" value="WH_DNA-bd_sf"/>
</dbReference>
<dbReference type="Proteomes" id="UP000483018">
    <property type="component" value="Unassembled WGS sequence"/>
</dbReference>
<comment type="cofactor">
    <cofactor evidence="9">
        <name>Mn(2+)</name>
        <dbReference type="ChEBI" id="CHEBI:29035"/>
    </cofactor>
    <cofactor evidence="9">
        <name>Fe(2+)</name>
        <dbReference type="ChEBI" id="CHEBI:29033"/>
    </cofactor>
    <text evidence="9">Binds 1 Mn(2+) or Fe(2+) ion per subunit.</text>
</comment>
<evidence type="ECO:0000256" key="7">
    <source>
        <dbReference type="ARBA" id="ARBA00023163"/>
    </source>
</evidence>
<evidence type="ECO:0000256" key="3">
    <source>
        <dbReference type="ARBA" id="ARBA00022723"/>
    </source>
</evidence>
<dbReference type="GO" id="GO:0003700">
    <property type="term" value="F:DNA-binding transcription factor activity"/>
    <property type="evidence" value="ECO:0007669"/>
    <property type="project" value="InterPro"/>
</dbReference>
<dbReference type="GO" id="GO:1900376">
    <property type="term" value="P:regulation of secondary metabolite biosynthetic process"/>
    <property type="evidence" value="ECO:0007669"/>
    <property type="project" value="TreeGrafter"/>
</dbReference>
<feature type="binding site" evidence="8">
    <location>
        <position position="156"/>
    </location>
    <ligand>
        <name>Zn(2+)</name>
        <dbReference type="ChEBI" id="CHEBI:29105"/>
    </ligand>
</feature>
<dbReference type="PANTHER" id="PTHR33202">
    <property type="entry name" value="ZINC UPTAKE REGULATION PROTEIN"/>
    <property type="match status" value="1"/>
</dbReference>
<dbReference type="GO" id="GO:0045892">
    <property type="term" value="P:negative regulation of DNA-templated transcription"/>
    <property type="evidence" value="ECO:0007669"/>
    <property type="project" value="TreeGrafter"/>
</dbReference>
<dbReference type="SUPFAM" id="SSF46785">
    <property type="entry name" value="Winged helix' DNA-binding domain"/>
    <property type="match status" value="1"/>
</dbReference>
<dbReference type="GO" id="GO:0000976">
    <property type="term" value="F:transcription cis-regulatory region binding"/>
    <property type="evidence" value="ECO:0007669"/>
    <property type="project" value="TreeGrafter"/>
</dbReference>
<dbReference type="EMBL" id="WSLF01000001">
    <property type="protein sequence ID" value="KAE9637263.1"/>
    <property type="molecule type" value="Genomic_DNA"/>
</dbReference>
<feature type="binding site" evidence="8">
    <location>
        <position position="113"/>
    </location>
    <ligand>
        <name>Zn(2+)</name>
        <dbReference type="ChEBI" id="CHEBI:29105"/>
    </ligand>
</feature>
<keyword evidence="9" id="KW-0408">Iron</keyword>
<keyword evidence="2" id="KW-0678">Repressor</keyword>
<comment type="caution">
    <text evidence="10">The sequence shown here is derived from an EMBL/GenBank/DDBJ whole genome shotgun (WGS) entry which is preliminary data.</text>
</comment>
<keyword evidence="3 8" id="KW-0479">Metal-binding</keyword>
<keyword evidence="7" id="KW-0804">Transcription</keyword>
<dbReference type="CDD" id="cd07153">
    <property type="entry name" value="Fur_like"/>
    <property type="match status" value="1"/>
</dbReference>
<dbReference type="Gene3D" id="1.10.10.10">
    <property type="entry name" value="Winged helix-like DNA-binding domain superfamily/Winged helix DNA-binding domain"/>
    <property type="match status" value="1"/>
</dbReference>
<comment type="similarity">
    <text evidence="1">Belongs to the Fur family.</text>
</comment>
<evidence type="ECO:0000313" key="11">
    <source>
        <dbReference type="Proteomes" id="UP000483018"/>
    </source>
</evidence>
<keyword evidence="4 8" id="KW-0862">Zinc</keyword>
<name>A0A7C8LMM7_9FIRM</name>
<proteinExistence type="inferred from homology"/>
<keyword evidence="11" id="KW-1185">Reference proteome</keyword>
<keyword evidence="5" id="KW-0805">Transcription regulation</keyword>
<evidence type="ECO:0000313" key="10">
    <source>
        <dbReference type="EMBL" id="KAE9637263.1"/>
    </source>
</evidence>
<protein>
    <submittedName>
        <fullName evidence="10">Transcriptional repressor</fullName>
    </submittedName>
</protein>
<feature type="binding site" evidence="9">
    <location>
        <position position="145"/>
    </location>
    <ligand>
        <name>Fe cation</name>
        <dbReference type="ChEBI" id="CHEBI:24875"/>
    </ligand>
</feature>
<evidence type="ECO:0000256" key="6">
    <source>
        <dbReference type="ARBA" id="ARBA00023125"/>
    </source>
</evidence>
<dbReference type="FunFam" id="1.10.10.10:FF:000051">
    <property type="entry name" value="Fur family transcriptional regulator"/>
    <property type="match status" value="1"/>
</dbReference>
<gene>
    <name evidence="10" type="ORF">GND95_02190</name>
</gene>
<feature type="binding site" evidence="8">
    <location>
        <position position="153"/>
    </location>
    <ligand>
        <name>Zn(2+)</name>
        <dbReference type="ChEBI" id="CHEBI:29105"/>
    </ligand>
</feature>
<dbReference type="GO" id="GO:0008270">
    <property type="term" value="F:zinc ion binding"/>
    <property type="evidence" value="ECO:0007669"/>
    <property type="project" value="TreeGrafter"/>
</dbReference>
<dbReference type="Pfam" id="PF01475">
    <property type="entry name" value="FUR"/>
    <property type="match status" value="1"/>
</dbReference>
<evidence type="ECO:0000256" key="4">
    <source>
        <dbReference type="ARBA" id="ARBA00022833"/>
    </source>
</evidence>
<evidence type="ECO:0000256" key="2">
    <source>
        <dbReference type="ARBA" id="ARBA00022491"/>
    </source>
</evidence>
<evidence type="ECO:0000256" key="8">
    <source>
        <dbReference type="PIRSR" id="PIRSR602481-1"/>
    </source>
</evidence>
<evidence type="ECO:0000256" key="9">
    <source>
        <dbReference type="PIRSR" id="PIRSR602481-2"/>
    </source>
</evidence>
<accession>A0A7C8LMM7</accession>
<dbReference type="PANTHER" id="PTHR33202:SF7">
    <property type="entry name" value="FERRIC UPTAKE REGULATION PROTEIN"/>
    <property type="match status" value="1"/>
</dbReference>
<reference evidence="10 11" key="1">
    <citation type="submission" date="2019-12" db="EMBL/GenBank/DDBJ databases">
        <title>Defluviitalea raffinosedens, isolated from a biogas fermenter, genome sequencing and characterization.</title>
        <authorList>
            <person name="Rettenmaier R."/>
            <person name="Schneider M."/>
            <person name="Neuhaus K."/>
            <person name="Liebl W."/>
            <person name="Zverlov V."/>
        </authorList>
    </citation>
    <scope>NUCLEOTIDE SEQUENCE [LARGE SCALE GENOMIC DNA]</scope>
    <source>
        <strain evidence="10 11">249c-K6</strain>
    </source>
</reference>
<organism evidence="10 11">
    <name type="scientific">Defluviitalea raffinosedens</name>
    <dbReference type="NCBI Taxonomy" id="1450156"/>
    <lineage>
        <taxon>Bacteria</taxon>
        <taxon>Bacillati</taxon>
        <taxon>Bacillota</taxon>
        <taxon>Clostridia</taxon>
        <taxon>Lachnospirales</taxon>
        <taxon>Defluviitaleaceae</taxon>
        <taxon>Defluviitalea</taxon>
    </lineage>
</organism>
<feature type="binding site" evidence="9">
    <location>
        <position position="107"/>
    </location>
    <ligand>
        <name>Fe cation</name>
        <dbReference type="ChEBI" id="CHEBI:24875"/>
    </ligand>
</feature>
<dbReference type="Gene3D" id="3.30.1490.190">
    <property type="match status" value="1"/>
</dbReference>
<feature type="binding site" evidence="8">
    <location>
        <position position="116"/>
    </location>
    <ligand>
        <name>Zn(2+)</name>
        <dbReference type="ChEBI" id="CHEBI:29105"/>
    </ligand>
</feature>